<name>A0A1V8SF70_9PEZI</name>
<keyword evidence="2" id="KW-1185">Reference proteome</keyword>
<evidence type="ECO:0000313" key="2">
    <source>
        <dbReference type="Proteomes" id="UP000192596"/>
    </source>
</evidence>
<dbReference type="EMBL" id="NAJO01000051">
    <property type="protein sequence ID" value="OQN97786.1"/>
    <property type="molecule type" value="Genomic_DNA"/>
</dbReference>
<dbReference type="Gene3D" id="3.30.710.10">
    <property type="entry name" value="Potassium Channel Kv1.1, Chain A"/>
    <property type="match status" value="1"/>
</dbReference>
<dbReference type="AlphaFoldDB" id="A0A1V8SF70"/>
<dbReference type="Proteomes" id="UP000192596">
    <property type="component" value="Unassembled WGS sequence"/>
</dbReference>
<reference evidence="2" key="1">
    <citation type="submission" date="2017-03" db="EMBL/GenBank/DDBJ databases">
        <title>Genomes of endolithic fungi from Antarctica.</title>
        <authorList>
            <person name="Coleine C."/>
            <person name="Masonjones S."/>
            <person name="Stajich J.E."/>
        </authorList>
    </citation>
    <scope>NUCLEOTIDE SEQUENCE [LARGE SCALE GENOMIC DNA]</scope>
    <source>
        <strain evidence="2">CCFEE 5527</strain>
    </source>
</reference>
<dbReference type="InParanoid" id="A0A1V8SF70"/>
<comment type="caution">
    <text evidence="1">The sequence shown here is derived from an EMBL/GenBank/DDBJ whole genome shotgun (WGS) entry which is preliminary data.</text>
</comment>
<dbReference type="InterPro" id="IPR011333">
    <property type="entry name" value="SKP1/BTB/POZ_sf"/>
</dbReference>
<organism evidence="1 2">
    <name type="scientific">Cryoendolithus antarcticus</name>
    <dbReference type="NCBI Taxonomy" id="1507870"/>
    <lineage>
        <taxon>Eukaryota</taxon>
        <taxon>Fungi</taxon>
        <taxon>Dikarya</taxon>
        <taxon>Ascomycota</taxon>
        <taxon>Pezizomycotina</taxon>
        <taxon>Dothideomycetes</taxon>
        <taxon>Dothideomycetidae</taxon>
        <taxon>Cladosporiales</taxon>
        <taxon>Cladosporiaceae</taxon>
        <taxon>Cryoendolithus</taxon>
    </lineage>
</organism>
<dbReference type="STRING" id="1507870.A0A1V8SF70"/>
<accession>A0A1V8SF70</accession>
<evidence type="ECO:0008006" key="3">
    <source>
        <dbReference type="Google" id="ProtNLM"/>
    </source>
</evidence>
<evidence type="ECO:0000313" key="1">
    <source>
        <dbReference type="EMBL" id="OQN97786.1"/>
    </source>
</evidence>
<dbReference type="OrthoDB" id="6359816at2759"/>
<sequence length="317" mass="35134">MATPIAMAAKKSSANATWVLAHGTQFCTAAYPHPAYSQRATSATLRSSAVGGSGFYTGVLSAFDLVHEGMHWYVPGNHTHEFSLISATVLRTFVQEARTRRIDLSAHDPALLHAMITFLYIDDYYKPMNIVKAYSEETVDAEPDALFHLHLSVLADKYDIAALDHMSISRFHAFAEANWNKPCFADWVYQVNTIDTQRDSFIKVVNDIMAKHFLEIVQPTEDNQAVHHAGGSSFGFTVAQMFLAGHTWRCGGGCGTTFTMHESCSFQKYQVPNGTPTGCPCCGALAKKLEEWDPNRITGPGSVRLPRAENFDLWTPY</sequence>
<gene>
    <name evidence="1" type="ORF">B0A48_16107</name>
</gene>
<proteinExistence type="predicted"/>
<protein>
    <recommendedName>
        <fullName evidence="3">BTB domain-containing protein</fullName>
    </recommendedName>
</protein>